<dbReference type="GO" id="GO:0003677">
    <property type="term" value="F:DNA binding"/>
    <property type="evidence" value="ECO:0007669"/>
    <property type="project" value="UniProtKB-KW"/>
</dbReference>
<dbReference type="InterPro" id="IPR047640">
    <property type="entry name" value="RpiR-like"/>
</dbReference>
<keyword evidence="2" id="KW-0238">DNA-binding</keyword>
<evidence type="ECO:0000313" key="6">
    <source>
        <dbReference type="EMBL" id="MBU3828335.1"/>
    </source>
</evidence>
<evidence type="ECO:0000259" key="4">
    <source>
        <dbReference type="PROSITE" id="PS51071"/>
    </source>
</evidence>
<organism evidence="6 7">
    <name type="scientific">Candidatus Lactobacillus pullistercoris</name>
    <dbReference type="NCBI Taxonomy" id="2838636"/>
    <lineage>
        <taxon>Bacteria</taxon>
        <taxon>Bacillati</taxon>
        <taxon>Bacillota</taxon>
        <taxon>Bacilli</taxon>
        <taxon>Lactobacillales</taxon>
        <taxon>Lactobacillaceae</taxon>
        <taxon>Lactobacillus</taxon>
    </lineage>
</organism>
<dbReference type="AlphaFoldDB" id="A0A9E2NTR6"/>
<protein>
    <submittedName>
        <fullName evidence="6">MurR/RpiR family transcriptional regulator</fullName>
    </submittedName>
</protein>
<reference evidence="6" key="2">
    <citation type="submission" date="2021-04" db="EMBL/GenBank/DDBJ databases">
        <authorList>
            <person name="Gilroy R."/>
        </authorList>
    </citation>
    <scope>NUCLEOTIDE SEQUENCE</scope>
    <source>
        <strain evidence="6">F6-686</strain>
    </source>
</reference>
<evidence type="ECO:0000256" key="2">
    <source>
        <dbReference type="ARBA" id="ARBA00023125"/>
    </source>
</evidence>
<dbReference type="SUPFAM" id="SSF53697">
    <property type="entry name" value="SIS domain"/>
    <property type="match status" value="1"/>
</dbReference>
<evidence type="ECO:0000256" key="3">
    <source>
        <dbReference type="ARBA" id="ARBA00023163"/>
    </source>
</evidence>
<dbReference type="EMBL" id="JAHLFT010000058">
    <property type="protein sequence ID" value="MBU3828335.1"/>
    <property type="molecule type" value="Genomic_DNA"/>
</dbReference>
<evidence type="ECO:0000313" key="7">
    <source>
        <dbReference type="Proteomes" id="UP000823844"/>
    </source>
</evidence>
<dbReference type="PANTHER" id="PTHR30514:SF21">
    <property type="entry name" value="RPIR-FAMILY TRANSCRIPTIONAL REGULATOR"/>
    <property type="match status" value="1"/>
</dbReference>
<dbReference type="InterPro" id="IPR000281">
    <property type="entry name" value="HTH_RpiR"/>
</dbReference>
<dbReference type="Proteomes" id="UP000823844">
    <property type="component" value="Unassembled WGS sequence"/>
</dbReference>
<dbReference type="Pfam" id="PF01418">
    <property type="entry name" value="HTH_6"/>
    <property type="match status" value="1"/>
</dbReference>
<dbReference type="Pfam" id="PF01380">
    <property type="entry name" value="SIS"/>
    <property type="match status" value="1"/>
</dbReference>
<evidence type="ECO:0000256" key="1">
    <source>
        <dbReference type="ARBA" id="ARBA00023015"/>
    </source>
</evidence>
<keyword evidence="3" id="KW-0804">Transcription</keyword>
<dbReference type="Gene3D" id="3.40.50.10490">
    <property type="entry name" value="Glucose-6-phosphate isomerase like protein, domain 1"/>
    <property type="match status" value="1"/>
</dbReference>
<dbReference type="PROSITE" id="PS51071">
    <property type="entry name" value="HTH_RPIR"/>
    <property type="match status" value="1"/>
</dbReference>
<dbReference type="Gene3D" id="1.10.10.10">
    <property type="entry name" value="Winged helix-like DNA-binding domain superfamily/Winged helix DNA-binding domain"/>
    <property type="match status" value="1"/>
</dbReference>
<dbReference type="InterPro" id="IPR036388">
    <property type="entry name" value="WH-like_DNA-bd_sf"/>
</dbReference>
<feature type="domain" description="HTH rpiR-type" evidence="4">
    <location>
        <begin position="1"/>
        <end position="77"/>
    </location>
</feature>
<name>A0A9E2NTR6_9LACO</name>
<comment type="caution">
    <text evidence="6">The sequence shown here is derived from an EMBL/GenBank/DDBJ whole genome shotgun (WGS) entry which is preliminary data.</text>
</comment>
<dbReference type="GO" id="GO:0097367">
    <property type="term" value="F:carbohydrate derivative binding"/>
    <property type="evidence" value="ECO:0007669"/>
    <property type="project" value="InterPro"/>
</dbReference>
<dbReference type="InterPro" id="IPR035472">
    <property type="entry name" value="RpiR-like_SIS"/>
</dbReference>
<gene>
    <name evidence="6" type="ORF">H9806_04245</name>
</gene>
<dbReference type="InterPro" id="IPR009057">
    <property type="entry name" value="Homeodomain-like_sf"/>
</dbReference>
<proteinExistence type="predicted"/>
<keyword evidence="1" id="KW-0805">Transcription regulation</keyword>
<dbReference type="GO" id="GO:0003700">
    <property type="term" value="F:DNA-binding transcription factor activity"/>
    <property type="evidence" value="ECO:0007669"/>
    <property type="project" value="InterPro"/>
</dbReference>
<dbReference type="SUPFAM" id="SSF46689">
    <property type="entry name" value="Homeodomain-like"/>
    <property type="match status" value="1"/>
</dbReference>
<dbReference type="InterPro" id="IPR046348">
    <property type="entry name" value="SIS_dom_sf"/>
</dbReference>
<evidence type="ECO:0000259" key="5">
    <source>
        <dbReference type="PROSITE" id="PS51464"/>
    </source>
</evidence>
<dbReference type="GO" id="GO:1901135">
    <property type="term" value="P:carbohydrate derivative metabolic process"/>
    <property type="evidence" value="ECO:0007669"/>
    <property type="project" value="InterPro"/>
</dbReference>
<dbReference type="InterPro" id="IPR001347">
    <property type="entry name" value="SIS_dom"/>
</dbReference>
<dbReference type="PANTHER" id="PTHR30514">
    <property type="entry name" value="GLUCOKINASE"/>
    <property type="match status" value="1"/>
</dbReference>
<reference evidence="6" key="1">
    <citation type="journal article" date="2021" name="PeerJ">
        <title>Extensive microbial diversity within the chicken gut microbiome revealed by metagenomics and culture.</title>
        <authorList>
            <person name="Gilroy R."/>
            <person name="Ravi A."/>
            <person name="Getino M."/>
            <person name="Pursley I."/>
            <person name="Horton D.L."/>
            <person name="Alikhan N.F."/>
            <person name="Baker D."/>
            <person name="Gharbi K."/>
            <person name="Hall N."/>
            <person name="Watson M."/>
            <person name="Adriaenssens E.M."/>
            <person name="Foster-Nyarko E."/>
            <person name="Jarju S."/>
            <person name="Secka A."/>
            <person name="Antonio M."/>
            <person name="Oren A."/>
            <person name="Chaudhuri R.R."/>
            <person name="La Ragione R."/>
            <person name="Hildebrand F."/>
            <person name="Pallen M.J."/>
        </authorList>
    </citation>
    <scope>NUCLEOTIDE SEQUENCE</scope>
    <source>
        <strain evidence="6">F6-686</strain>
    </source>
</reference>
<accession>A0A9E2NTR6</accession>
<dbReference type="CDD" id="cd05013">
    <property type="entry name" value="SIS_RpiR"/>
    <property type="match status" value="1"/>
</dbReference>
<dbReference type="PROSITE" id="PS51464">
    <property type="entry name" value="SIS"/>
    <property type="match status" value="1"/>
</dbReference>
<feature type="domain" description="SIS" evidence="5">
    <location>
        <begin position="116"/>
        <end position="256"/>
    </location>
</feature>
<sequence length="278" mass="31080">MSFLTDLQKEFPYLPKQERKLALFILQNPKLVQTSNITQLATAAKVSSATITRFSKRIKCTNFTDLKIKLSTATATSESAITSKKPTSTTNKVYSFYNRVLSETLNKLDLDQLKTVVDLIKKARRVYFYGIGSSGYTSLEATQRLLRMGIPTFAETESQNMIITSSIITEQDLVIAISSTGNTVPILDAVKIAKKAKAKVVALTGFDVSPLAKLADIVITVQDTNYINDARFINSQFSMMYVIDIITTMLLENNKYNDRMAKTVNSVLNEKFDSYDKN</sequence>